<dbReference type="InterPro" id="IPR051177">
    <property type="entry name" value="CIK-Related_Protein"/>
</dbReference>
<gene>
    <name evidence="3" type="ORF">A7U60_g3103</name>
</gene>
<dbReference type="InterPro" id="IPR011989">
    <property type="entry name" value="ARM-like"/>
</dbReference>
<evidence type="ECO:0000259" key="2">
    <source>
        <dbReference type="PROSITE" id="PS50011"/>
    </source>
</evidence>
<dbReference type="GO" id="GO:0005737">
    <property type="term" value="C:cytoplasm"/>
    <property type="evidence" value="ECO:0007669"/>
    <property type="project" value="TreeGrafter"/>
</dbReference>
<dbReference type="GO" id="GO:0004672">
    <property type="term" value="F:protein kinase activity"/>
    <property type="evidence" value="ECO:0007669"/>
    <property type="project" value="InterPro"/>
</dbReference>
<feature type="region of interest" description="Disordered" evidence="1">
    <location>
        <begin position="678"/>
        <end position="737"/>
    </location>
</feature>
<dbReference type="InterPro" id="IPR011009">
    <property type="entry name" value="Kinase-like_dom_sf"/>
</dbReference>
<accession>A0A9Q5I172</accession>
<feature type="compositionally biased region" description="Low complexity" evidence="1">
    <location>
        <begin position="831"/>
        <end position="893"/>
    </location>
</feature>
<feature type="domain" description="Protein kinase" evidence="2">
    <location>
        <begin position="1"/>
        <end position="341"/>
    </location>
</feature>
<name>A0A9Q5I172_SANBA</name>
<dbReference type="AlphaFoldDB" id="A0A9Q5I172"/>
<feature type="region of interest" description="Disordered" evidence="1">
    <location>
        <begin position="785"/>
        <end position="932"/>
    </location>
</feature>
<comment type="caution">
    <text evidence="3">The sequence shown here is derived from an EMBL/GenBank/DDBJ whole genome shotgun (WGS) entry which is preliminary data.</text>
</comment>
<feature type="compositionally biased region" description="Low complexity" evidence="1">
    <location>
        <begin position="709"/>
        <end position="725"/>
    </location>
</feature>
<dbReference type="SUPFAM" id="SSF48371">
    <property type="entry name" value="ARM repeat"/>
    <property type="match status" value="1"/>
</dbReference>
<dbReference type="SUPFAM" id="SSF56112">
    <property type="entry name" value="Protein kinase-like (PK-like)"/>
    <property type="match status" value="1"/>
</dbReference>
<dbReference type="Gene3D" id="3.30.200.20">
    <property type="entry name" value="Phosphorylase Kinase, domain 1"/>
    <property type="match status" value="2"/>
</dbReference>
<keyword evidence="4" id="KW-1185">Reference proteome</keyword>
<evidence type="ECO:0000313" key="4">
    <source>
        <dbReference type="Proteomes" id="UP000757232"/>
    </source>
</evidence>
<feature type="compositionally biased region" description="Basic and acidic residues" evidence="1">
    <location>
        <begin position="899"/>
        <end position="923"/>
    </location>
</feature>
<feature type="compositionally biased region" description="Polar residues" evidence="1">
    <location>
        <begin position="678"/>
        <end position="704"/>
    </location>
</feature>
<dbReference type="InterPro" id="IPR000719">
    <property type="entry name" value="Prot_kinase_dom"/>
</dbReference>
<organism evidence="3 4">
    <name type="scientific">Sanghuangporus baumii</name>
    <name type="common">Phellinus baumii</name>
    <dbReference type="NCBI Taxonomy" id="108892"/>
    <lineage>
        <taxon>Eukaryota</taxon>
        <taxon>Fungi</taxon>
        <taxon>Dikarya</taxon>
        <taxon>Basidiomycota</taxon>
        <taxon>Agaricomycotina</taxon>
        <taxon>Agaricomycetes</taxon>
        <taxon>Hymenochaetales</taxon>
        <taxon>Hymenochaetaceae</taxon>
        <taxon>Sanghuangporus</taxon>
    </lineage>
</organism>
<dbReference type="PROSITE" id="PS50011">
    <property type="entry name" value="PROTEIN_KINASE_DOM"/>
    <property type="match status" value="1"/>
</dbReference>
<dbReference type="InterPro" id="IPR016024">
    <property type="entry name" value="ARM-type_fold"/>
</dbReference>
<dbReference type="OrthoDB" id="447103at2759"/>
<reference evidence="3" key="1">
    <citation type="submission" date="2016-06" db="EMBL/GenBank/DDBJ databases">
        <title>Draft Genome sequence of the fungus Inonotus baumii.</title>
        <authorList>
            <person name="Zhu H."/>
            <person name="Lin W."/>
        </authorList>
    </citation>
    <scope>NUCLEOTIDE SEQUENCE</scope>
    <source>
        <strain evidence="3">821</strain>
    </source>
</reference>
<dbReference type="GO" id="GO:0006409">
    <property type="term" value="P:tRNA export from nucleus"/>
    <property type="evidence" value="ECO:0007669"/>
    <property type="project" value="TreeGrafter"/>
</dbReference>
<dbReference type="GO" id="GO:0005524">
    <property type="term" value="F:ATP binding"/>
    <property type="evidence" value="ECO:0007669"/>
    <property type="project" value="InterPro"/>
</dbReference>
<feature type="compositionally biased region" description="Acidic residues" evidence="1">
    <location>
        <begin position="800"/>
        <end position="813"/>
    </location>
</feature>
<dbReference type="PANTHER" id="PTHR12984:SF3">
    <property type="entry name" value="N-TERMINAL KINASE-LIKE PROTEIN"/>
    <property type="match status" value="1"/>
</dbReference>
<dbReference type="Gene3D" id="1.10.510.10">
    <property type="entry name" value="Transferase(Phosphotransferase) domain 1"/>
    <property type="match status" value="1"/>
</dbReference>
<proteinExistence type="predicted"/>
<sequence length="932" mass="100301">MDLLRNLGSAAVSSLVQKSGLNLPFTLGEKNTYFEGRTIWSLYDGTKRDDGSKVSIFIFDSNQPPRRNLLPTLLILLKSHSSNLPFFTNQQDDGSKVSIFIFDSNQPPRRNLLPFAKNALRKLRTVRHPDVLKFIDTADSDSIVYIMTEHVRPLGQVLQSWAAKGAKQREEWLLWGLQRISTALEFVNDHCASTHGNVRVDSIFLSPSGEWKLGGFELLSNAKDDQAVLYILGSVLPDSSRHASPEVKKAGWSSLKEHHPSVADAYALGLLIHSVFNPNSPLPATAEPPHPPPSASSRGAIPTSIFTHYKKLLNPNPKARMAPAGFLEAGMAQTGEGCGFFANNIFVRICEGLDQFSIKGEAEKAALLRLIKDASSTLYPEFASHRVLPSLVSALEFGGATANTILPIVLQLGVHVSPTDYPTIVLTPVTKLFASPDRGTRMALLEHLPEYADKLDKRTVTDRIWPHLQTGFTDTVAVIREATVKSIGLLYPKFNDKILNNDLLRHLAKMQSDPETAIRTNTCILIGRLGPSLGYNTKKKVLVPAFARALKDSFVHARVAALMAFMATIECFDAEDLASKVIPCISFTLIDKEKLVRDQAFKAMELFVKKLETHAASMPETVLNANGQPNVPLPGPVGQNALVNSAAGAAGTLAGWAMTSLSKKLVPGDLQSVMATASSAPSTALRTNSAPAPPTLNGSASTLRGTFVASPSASMLSSPGLSSSSTGKARGMQLGASKRSAADAAGVDAWASEDLMDVNADQEDWTAFESAPRGVKDSAAASTLGFDEAPTFSPPTLAVDESDDWGTMDDGTDDTNSLADAWGSDLNAPQPTRSRPSTLSPSTLAMAKARASPRASSSILHSRPSLSSSITTSETHTSSLSSATSPARPTTPTQTAPMTKEEKAAEMARRKEERKQRIAMLKEQKKHAAPKT</sequence>
<dbReference type="Gene3D" id="1.25.10.10">
    <property type="entry name" value="Leucine-rich Repeat Variant"/>
    <property type="match status" value="1"/>
</dbReference>
<evidence type="ECO:0000313" key="3">
    <source>
        <dbReference type="EMBL" id="OCB89754.1"/>
    </source>
</evidence>
<dbReference type="EMBL" id="LNZH02000150">
    <property type="protein sequence ID" value="OCB89754.1"/>
    <property type="molecule type" value="Genomic_DNA"/>
</dbReference>
<evidence type="ECO:0000256" key="1">
    <source>
        <dbReference type="SAM" id="MobiDB-lite"/>
    </source>
</evidence>
<protein>
    <submittedName>
        <fullName evidence="3">ARM repeat-containing protein</fullName>
    </submittedName>
</protein>
<dbReference type="PANTHER" id="PTHR12984">
    <property type="entry name" value="SCY1-RELATED S/T PROTEIN KINASE-LIKE"/>
    <property type="match status" value="1"/>
</dbReference>
<dbReference type="Proteomes" id="UP000757232">
    <property type="component" value="Unassembled WGS sequence"/>
</dbReference>